<dbReference type="InterPro" id="IPR013087">
    <property type="entry name" value="Znf_C2H2_type"/>
</dbReference>
<dbReference type="PROSITE" id="PS50235">
    <property type="entry name" value="USP_3"/>
    <property type="match status" value="1"/>
</dbReference>
<dbReference type="InterPro" id="IPR006866">
    <property type="entry name" value="DUF627_N"/>
</dbReference>
<feature type="region of interest" description="Disordered" evidence="3">
    <location>
        <begin position="302"/>
        <end position="326"/>
    </location>
</feature>
<dbReference type="Pfam" id="PF04780">
    <property type="entry name" value="DUF629"/>
    <property type="match status" value="1"/>
</dbReference>
<dbReference type="InterPro" id="IPR038765">
    <property type="entry name" value="Papain-like_cys_pep_sf"/>
</dbReference>
<gene>
    <name evidence="5" type="ORF">CQW23_12035</name>
</gene>
<dbReference type="Gene3D" id="1.25.40.10">
    <property type="entry name" value="Tetratricopeptide repeat domain"/>
    <property type="match status" value="1"/>
</dbReference>
<dbReference type="STRING" id="33114.A0A2G2WRG2"/>
<dbReference type="PANTHER" id="PTHR22975">
    <property type="entry name" value="UBIQUITIN SPECIFIC PROTEINASE"/>
    <property type="match status" value="1"/>
</dbReference>
<dbReference type="Pfam" id="PF04781">
    <property type="entry name" value="DUF627"/>
    <property type="match status" value="1"/>
</dbReference>
<reference evidence="6" key="2">
    <citation type="journal article" date="2017" name="J. Anim. Genet.">
        <title>Multiple reference genome sequences of hot pepper reveal the massive evolution of plant disease resistance genes by retroduplication.</title>
        <authorList>
            <person name="Kim S."/>
            <person name="Park J."/>
            <person name="Yeom S.-I."/>
            <person name="Kim Y.-M."/>
            <person name="Seo E."/>
            <person name="Kim K.-T."/>
            <person name="Kim M.-S."/>
            <person name="Lee J.M."/>
            <person name="Cheong K."/>
            <person name="Shin H.-S."/>
            <person name="Kim S.-B."/>
            <person name="Han K."/>
            <person name="Lee J."/>
            <person name="Park M."/>
            <person name="Lee H.-A."/>
            <person name="Lee H.-Y."/>
            <person name="Lee Y."/>
            <person name="Oh S."/>
            <person name="Lee J.H."/>
            <person name="Choi E."/>
            <person name="Choi E."/>
            <person name="Lee S.E."/>
            <person name="Jeon J."/>
            <person name="Kim H."/>
            <person name="Choi G."/>
            <person name="Song H."/>
            <person name="Lee J."/>
            <person name="Lee S.-C."/>
            <person name="Kwon J.-K."/>
            <person name="Lee H.-Y."/>
            <person name="Koo N."/>
            <person name="Hong Y."/>
            <person name="Kim R.W."/>
            <person name="Kang W.-H."/>
            <person name="Huh J.H."/>
            <person name="Kang B.-C."/>
            <person name="Yang T.-J."/>
            <person name="Lee Y.-H."/>
            <person name="Bennetzen J.L."/>
            <person name="Choi D."/>
        </authorList>
    </citation>
    <scope>NUCLEOTIDE SEQUENCE [LARGE SCALE GENOMIC DNA]</scope>
    <source>
        <strain evidence="6">cv. PBC81</strain>
    </source>
</reference>
<reference evidence="5 6" key="1">
    <citation type="journal article" date="2017" name="Genome Biol.">
        <title>New reference genome sequences of hot pepper reveal the massive evolution of plant disease-resistance genes by retroduplication.</title>
        <authorList>
            <person name="Kim S."/>
            <person name="Park J."/>
            <person name="Yeom S.I."/>
            <person name="Kim Y.M."/>
            <person name="Seo E."/>
            <person name="Kim K.T."/>
            <person name="Kim M.S."/>
            <person name="Lee J.M."/>
            <person name="Cheong K."/>
            <person name="Shin H.S."/>
            <person name="Kim S.B."/>
            <person name="Han K."/>
            <person name="Lee J."/>
            <person name="Park M."/>
            <person name="Lee H.A."/>
            <person name="Lee H.Y."/>
            <person name="Lee Y."/>
            <person name="Oh S."/>
            <person name="Lee J.H."/>
            <person name="Choi E."/>
            <person name="Choi E."/>
            <person name="Lee S.E."/>
            <person name="Jeon J."/>
            <person name="Kim H."/>
            <person name="Choi G."/>
            <person name="Song H."/>
            <person name="Lee J."/>
            <person name="Lee S.C."/>
            <person name="Kwon J.K."/>
            <person name="Lee H.Y."/>
            <person name="Koo N."/>
            <person name="Hong Y."/>
            <person name="Kim R.W."/>
            <person name="Kang W.H."/>
            <person name="Huh J.H."/>
            <person name="Kang B.C."/>
            <person name="Yang T.J."/>
            <person name="Lee Y.H."/>
            <person name="Bennetzen J.L."/>
            <person name="Choi D."/>
        </authorList>
    </citation>
    <scope>NUCLEOTIDE SEQUENCE [LARGE SCALE GENOMIC DNA]</scope>
    <source>
        <strain evidence="6">cv. PBC81</strain>
    </source>
</reference>
<evidence type="ECO:0000259" key="4">
    <source>
        <dbReference type="PROSITE" id="PS50235"/>
    </source>
</evidence>
<proteinExistence type="predicted"/>
<comment type="caution">
    <text evidence="5">The sequence shown here is derived from an EMBL/GenBank/DDBJ whole genome shotgun (WGS) entry which is preliminary data.</text>
</comment>
<dbReference type="PROSITE" id="PS00028">
    <property type="entry name" value="ZINC_FINGER_C2H2_1"/>
    <property type="match status" value="1"/>
</dbReference>
<dbReference type="InterPro" id="IPR011990">
    <property type="entry name" value="TPR-like_helical_dom_sf"/>
</dbReference>
<evidence type="ECO:0000313" key="5">
    <source>
        <dbReference type="EMBL" id="PHT47827.1"/>
    </source>
</evidence>
<feature type="region of interest" description="Disordered" evidence="3">
    <location>
        <begin position="1220"/>
        <end position="1249"/>
    </location>
</feature>
<evidence type="ECO:0000313" key="6">
    <source>
        <dbReference type="Proteomes" id="UP000224567"/>
    </source>
</evidence>
<evidence type="ECO:0000256" key="1">
    <source>
        <dbReference type="ARBA" id="ARBA00022786"/>
    </source>
</evidence>
<dbReference type="PANTHER" id="PTHR22975:SF9">
    <property type="entry name" value="ECHINUS SPLICE FORM 3"/>
    <property type="match status" value="1"/>
</dbReference>
<keyword evidence="6" id="KW-1185">Reference proteome</keyword>
<dbReference type="OrthoDB" id="205782at2759"/>
<feature type="compositionally biased region" description="Basic and acidic residues" evidence="3">
    <location>
        <begin position="302"/>
        <end position="312"/>
    </location>
</feature>
<dbReference type="InterPro" id="IPR052398">
    <property type="entry name" value="Ubiquitin_hydrolase_53/54"/>
</dbReference>
<feature type="domain" description="USP" evidence="4">
    <location>
        <begin position="1360"/>
        <end position="1705"/>
    </location>
</feature>
<organism evidence="5 6">
    <name type="scientific">Capsicum baccatum</name>
    <name type="common">Peruvian pepper</name>
    <dbReference type="NCBI Taxonomy" id="33114"/>
    <lineage>
        <taxon>Eukaryota</taxon>
        <taxon>Viridiplantae</taxon>
        <taxon>Streptophyta</taxon>
        <taxon>Embryophyta</taxon>
        <taxon>Tracheophyta</taxon>
        <taxon>Spermatophyta</taxon>
        <taxon>Magnoliopsida</taxon>
        <taxon>eudicotyledons</taxon>
        <taxon>Gunneridae</taxon>
        <taxon>Pentapetalae</taxon>
        <taxon>asterids</taxon>
        <taxon>lamiids</taxon>
        <taxon>Solanales</taxon>
        <taxon>Solanaceae</taxon>
        <taxon>Solanoideae</taxon>
        <taxon>Capsiceae</taxon>
        <taxon>Capsicum</taxon>
    </lineage>
</organism>
<dbReference type="InterPro" id="IPR028889">
    <property type="entry name" value="USP"/>
</dbReference>
<feature type="compositionally biased region" description="Polar residues" evidence="3">
    <location>
        <begin position="1222"/>
        <end position="1238"/>
    </location>
</feature>
<keyword evidence="2" id="KW-0378">Hydrolase</keyword>
<dbReference type="GO" id="GO:0004843">
    <property type="term" value="F:cysteine-type deubiquitinase activity"/>
    <property type="evidence" value="ECO:0007669"/>
    <property type="project" value="InterPro"/>
</dbReference>
<name>A0A2G2WRG2_CAPBA</name>
<dbReference type="GO" id="GO:0016579">
    <property type="term" value="P:protein deubiquitination"/>
    <property type="evidence" value="ECO:0007669"/>
    <property type="project" value="InterPro"/>
</dbReference>
<feature type="compositionally biased region" description="Basic residues" evidence="3">
    <location>
        <begin position="1037"/>
        <end position="1057"/>
    </location>
</feature>
<dbReference type="CDD" id="cd02257">
    <property type="entry name" value="Peptidase_C19"/>
    <property type="match status" value="1"/>
</dbReference>
<keyword evidence="1" id="KW-0833">Ubl conjugation pathway</keyword>
<dbReference type="EMBL" id="MLFT02000005">
    <property type="protein sequence ID" value="PHT47827.1"/>
    <property type="molecule type" value="Genomic_DNA"/>
</dbReference>
<dbReference type="Pfam" id="PF00443">
    <property type="entry name" value="UCH"/>
    <property type="match status" value="1"/>
</dbReference>
<feature type="region of interest" description="Disordered" evidence="3">
    <location>
        <begin position="1023"/>
        <end position="1065"/>
    </location>
</feature>
<protein>
    <recommendedName>
        <fullName evidence="4">USP domain-containing protein</fullName>
    </recommendedName>
</protein>
<evidence type="ECO:0000256" key="3">
    <source>
        <dbReference type="SAM" id="MobiDB-lite"/>
    </source>
</evidence>
<dbReference type="Gene3D" id="3.90.70.10">
    <property type="entry name" value="Cysteine proteinases"/>
    <property type="match status" value="1"/>
</dbReference>
<sequence length="1706" mass="192656">MVHKKRTHAPRPKHSAVHENAAIPLLESDQSLVSVQKSKKDATAVVGGEKNVVSPSLASIKLECERALTALRRGNHTKALRLIKELCSKHESSPHAALIHRVQGSVYVKVALLIDDPNAKRRHFNNAIESARRAVSLCPNSIEFAQFYANLLYEAANEAKEYEEVVQECERALSIENPIDPAKQSLLEESQQKDETPRARIDHVRSDLRSLVQKSNIATISTWVKNIGSGEETIRLIPIRRLLEDPMDQARRSNQIKKANKTPEERRKEIEVRVAAARLLQQKSETVKMHNDGEKALDLTEESVQRIGERRKSGNARKNPSATERRDRVQSYWNSLTLVRKKELLRIAISDLKAHFSASKDRLAIEVLSEALSFAETSKDWMFWTCCRCNKKFIDSVSHNYHAEHEHIGTLRPKLQSVLPQTVENEWVEMLLNCSWEPLDVSATVDMLDKLSGSQRQGPRDEKHSGYNTEECFLDEKYPRDNTDECFVDEKHPRGTEECFLDEKHPRDKTEMCFVDEKHPGDTEECFLDEKHPSDNTEESKYGCSEVFCSEDNGDSTPRKKKFGDIPNTDMVESRLCDKISDIELMDCDENYDTKNCFLPDKWPLSDDPHRAKLLERISSVFQKLIKSKCLASSQLSKVVHFAAEELQGLSFGSQLSSFNVDQIPLCICFLGAEQLKEVLKFLQELLHCCGLGRYSEKISARDGASNSNQGFDDLEKLVFSEDGSCLLFDQRFLPCRFTRSSCPDIVSIDRTAHVLSSNQNQNGAELDPEALLSWIFEGPSSAEQLVSWTCAREEKAQRGIEILRFLEKELNDLQCLCERKYEHLSYEEALQVVEDICLEEGKRRDQATEFVLQSYDSVLRKRREELIESDNDVTIFGYRSELNAISNVLKEAESLNVNRFGLEESKSGGTSQLGDIESGEEDEWKLKDYIHQVDSCVEVALQRQKECVSIELCKIDARIMGVVARMQQLKVKLGHACAQDYRSILVTLLKSYMRTHLEDLATKDATEKSDAASEAFLAELARDSKNSSGGGNGCSKHTHEKVKDKKKNREYRKTKGSKPTSGNELHLLRYQTMEDISFAVTCDGENQGDETVGNGDSFNEQDNEYRRRIELESEERKLEETLEFQRRMENEAKLKHLAEQTKRTAKTCPESVDAVMKSDTCSKYRDNGQLIDGQLKSSKVSTLMLGFSYFGESFSILFYILNEFPDSLGSLPKISTEEMSQRTVTPEDSTLVSTQYTGRRGRRQNDSKLIDGNFQSASEEKENTEVGEPIALRSSHGVNGPADSGTKTLKQLHVENHDEERFQADLKKAVQQSLDTFHAHKKLPLLPSSGNGQRVFPKAGTLGNANSIGDVNKVDVYGTGLKNEVGEYNCFLNVIIQSLWHLGRFRDEFLRTSSEHVHVGDPCVTCALYDIFTALNTASTEACSKTVAPTSLRIALSNLYPDSSFFQEGQMNDASEVLGVIFDCLHQSFTSASGVSDTESADSSCMGTWDCSNGACIVHSLFGMDIFEQINCYNCGLESRHLKYTSFFHNINASALRTMKACSSRQLYDDTLISVMSPESSFDALLNLVEMNYQLSCYSEVDECRKLNCIHHILSTPPHVFTTVLGWQNTCESVGDITATLSALSTEVDISVLYHGLAPKNKHCLISMVCYYGQHYHCFAYSRDHGKWVMYDDKTVKVIGDWDDVLVTCERGHLQPQVLFFEAVK</sequence>
<dbReference type="SUPFAM" id="SSF54001">
    <property type="entry name" value="Cysteine proteinases"/>
    <property type="match status" value="1"/>
</dbReference>
<dbReference type="InterPro" id="IPR001394">
    <property type="entry name" value="Peptidase_C19_UCH"/>
</dbReference>
<dbReference type="InterPro" id="IPR006865">
    <property type="entry name" value="DUF629"/>
</dbReference>
<dbReference type="SUPFAM" id="SSF48452">
    <property type="entry name" value="TPR-like"/>
    <property type="match status" value="1"/>
</dbReference>
<evidence type="ECO:0000256" key="2">
    <source>
        <dbReference type="ARBA" id="ARBA00022801"/>
    </source>
</evidence>
<dbReference type="Proteomes" id="UP000224567">
    <property type="component" value="Unassembled WGS sequence"/>
</dbReference>
<accession>A0A2G2WRG2</accession>